<name>A0A2P2P8D1_RHIMU</name>
<protein>
    <submittedName>
        <fullName evidence="1">Uncharacterized protein</fullName>
    </submittedName>
</protein>
<proteinExistence type="predicted"/>
<dbReference type="AlphaFoldDB" id="A0A2P2P8D1"/>
<evidence type="ECO:0000313" key="1">
    <source>
        <dbReference type="EMBL" id="MBX50891.1"/>
    </source>
</evidence>
<dbReference type="EMBL" id="GGEC01070407">
    <property type="protein sequence ID" value="MBX50891.1"/>
    <property type="molecule type" value="Transcribed_RNA"/>
</dbReference>
<organism evidence="1">
    <name type="scientific">Rhizophora mucronata</name>
    <name type="common">Asiatic mangrove</name>
    <dbReference type="NCBI Taxonomy" id="61149"/>
    <lineage>
        <taxon>Eukaryota</taxon>
        <taxon>Viridiplantae</taxon>
        <taxon>Streptophyta</taxon>
        <taxon>Embryophyta</taxon>
        <taxon>Tracheophyta</taxon>
        <taxon>Spermatophyta</taxon>
        <taxon>Magnoliopsida</taxon>
        <taxon>eudicotyledons</taxon>
        <taxon>Gunneridae</taxon>
        <taxon>Pentapetalae</taxon>
        <taxon>rosids</taxon>
        <taxon>fabids</taxon>
        <taxon>Malpighiales</taxon>
        <taxon>Rhizophoraceae</taxon>
        <taxon>Rhizophora</taxon>
    </lineage>
</organism>
<sequence length="24" mass="2816">MKIPFFFSSSQEPNITCRNLSKKI</sequence>
<accession>A0A2P2P8D1</accession>
<reference evidence="1" key="1">
    <citation type="submission" date="2018-02" db="EMBL/GenBank/DDBJ databases">
        <title>Rhizophora mucronata_Transcriptome.</title>
        <authorList>
            <person name="Meera S.P."/>
            <person name="Sreeshan A."/>
            <person name="Augustine A."/>
        </authorList>
    </citation>
    <scope>NUCLEOTIDE SEQUENCE</scope>
    <source>
        <tissue evidence="1">Leaf</tissue>
    </source>
</reference>